<dbReference type="Gene3D" id="3.40.190.150">
    <property type="entry name" value="Bordetella uptake gene, domain 1"/>
    <property type="match status" value="1"/>
</dbReference>
<protein>
    <submittedName>
        <fullName evidence="3">LacI family transcriptional regulator</fullName>
    </submittedName>
</protein>
<dbReference type="PIRSF" id="PIRSF017082">
    <property type="entry name" value="YflP"/>
    <property type="match status" value="1"/>
</dbReference>
<keyword evidence="4" id="KW-1185">Reference proteome</keyword>
<feature type="signal peptide" evidence="2">
    <location>
        <begin position="1"/>
        <end position="29"/>
    </location>
</feature>
<dbReference type="InterPro" id="IPR005064">
    <property type="entry name" value="BUG"/>
</dbReference>
<dbReference type="SUPFAM" id="SSF53850">
    <property type="entry name" value="Periplasmic binding protein-like II"/>
    <property type="match status" value="1"/>
</dbReference>
<evidence type="ECO:0000256" key="2">
    <source>
        <dbReference type="SAM" id="SignalP"/>
    </source>
</evidence>
<proteinExistence type="inferred from homology"/>
<dbReference type="RefSeq" id="WP_094798634.1">
    <property type="nucleotide sequence ID" value="NZ_NEVN01000001.1"/>
</dbReference>
<dbReference type="AlphaFoldDB" id="A0A261U0V6"/>
<dbReference type="OrthoDB" id="8678477at2"/>
<dbReference type="PANTHER" id="PTHR42928">
    <property type="entry name" value="TRICARBOXYLATE-BINDING PROTEIN"/>
    <property type="match status" value="1"/>
</dbReference>
<accession>A0A261U0V6</accession>
<feature type="chain" id="PRO_5013397243" evidence="2">
    <location>
        <begin position="30"/>
        <end position="329"/>
    </location>
</feature>
<evidence type="ECO:0000313" key="4">
    <source>
        <dbReference type="Proteomes" id="UP000216913"/>
    </source>
</evidence>
<evidence type="ECO:0000313" key="3">
    <source>
        <dbReference type="EMBL" id="OZI55578.1"/>
    </source>
</evidence>
<dbReference type="InterPro" id="IPR042100">
    <property type="entry name" value="Bug_dom1"/>
</dbReference>
<dbReference type="Gene3D" id="3.40.190.10">
    <property type="entry name" value="Periplasmic binding protein-like II"/>
    <property type="match status" value="1"/>
</dbReference>
<dbReference type="Proteomes" id="UP000216913">
    <property type="component" value="Unassembled WGS sequence"/>
</dbReference>
<evidence type="ECO:0000256" key="1">
    <source>
        <dbReference type="ARBA" id="ARBA00006987"/>
    </source>
</evidence>
<keyword evidence="2" id="KW-0732">Signal</keyword>
<comment type="caution">
    <text evidence="3">The sequence shown here is derived from an EMBL/GenBank/DDBJ whole genome shotgun (WGS) entry which is preliminary data.</text>
</comment>
<gene>
    <name evidence="3" type="ORF">CAL25_04085</name>
</gene>
<sequence length="329" mass="34233">MQIKQSLARLATGLALCGAALAAPLAAQAAGYPDRPIKWVVPFPPGGAMDSIARTLGEAMGRELGTSFVVENRAGAGGNIGAATVARSAPDGYTIMIAANGMAVNPALYRDMNYDPQKDFAPISLLAVVPNVLVANAERSTAKSVQDVIAQAKAKPGHYTYASAGVGTSIHLAGELFVSLAQVDLLHVPYKGSGPAVADLLGGQVDYMFDSITSAKPHIQAGKLRALAVTTAKRSSALPDVPTMAEAGVPGYELMPWFAAFAPAGTPPEIVERLNSSMRKALSDPKVKDAMASIGAEPIGGSPVELRDHLAKETAQWAVLVKERNIKIQ</sequence>
<comment type="similarity">
    <text evidence="1">Belongs to the UPF0065 (bug) family.</text>
</comment>
<reference evidence="3 4" key="1">
    <citation type="submission" date="2017-05" db="EMBL/GenBank/DDBJ databases">
        <title>Complete and WGS of Bordetella genogroups.</title>
        <authorList>
            <person name="Spilker T."/>
            <person name="LiPuma J."/>
        </authorList>
    </citation>
    <scope>NUCLEOTIDE SEQUENCE [LARGE SCALE GENOMIC DNA]</scope>
    <source>
        <strain evidence="3 4">AU10456</strain>
    </source>
</reference>
<dbReference type="EMBL" id="NEVP01000001">
    <property type="protein sequence ID" value="OZI55578.1"/>
    <property type="molecule type" value="Genomic_DNA"/>
</dbReference>
<dbReference type="PANTHER" id="PTHR42928:SF5">
    <property type="entry name" value="BLR1237 PROTEIN"/>
    <property type="match status" value="1"/>
</dbReference>
<organism evidence="3 4">
    <name type="scientific">Bordetella genomosp. 5</name>
    <dbReference type="NCBI Taxonomy" id="1395608"/>
    <lineage>
        <taxon>Bacteria</taxon>
        <taxon>Pseudomonadati</taxon>
        <taxon>Pseudomonadota</taxon>
        <taxon>Betaproteobacteria</taxon>
        <taxon>Burkholderiales</taxon>
        <taxon>Alcaligenaceae</taxon>
        <taxon>Bordetella</taxon>
    </lineage>
</organism>
<name>A0A261U0V6_9BORD</name>
<dbReference type="CDD" id="cd13578">
    <property type="entry name" value="PBP2_Bug27"/>
    <property type="match status" value="1"/>
</dbReference>
<dbReference type="Pfam" id="PF03401">
    <property type="entry name" value="TctC"/>
    <property type="match status" value="1"/>
</dbReference>